<evidence type="ECO:0000313" key="4">
    <source>
        <dbReference type="Proteomes" id="UP000248553"/>
    </source>
</evidence>
<feature type="signal peptide" evidence="2">
    <location>
        <begin position="1"/>
        <end position="17"/>
    </location>
</feature>
<feature type="chain" id="PRO_5016453230" evidence="2">
    <location>
        <begin position="18"/>
        <end position="319"/>
    </location>
</feature>
<proteinExistence type="predicted"/>
<sequence length="319" mass="35437">MKYSLLLFLFLPLPSFAQFGRTYTGPTMQQNQQSRQQFNQMTNQRTQDFQQRQLQKNRGGYGGQSMTREAQLQAQAKREQEANEKLAQLAQEQQRKRQQHPAANPQQAALQQKKDDKQLTLLAVKNYREVFLPGQVSNALDARQLSPKAQQQLGNLNEHLTDKAWWKKQEGAQLPGTIKAYGDTLNALAAGLLGFDVASPPAMPAPLSVSGLNAQLATDVFDQNAVTQLVGEAALSEKLLAGEQLIKAVTEFSRLSAAAASPEPQRDPAKWKEQVQDGLRQVNKAMSRYNVRMSELTIVYEAQKALLKSTGAYVAKNGK</sequence>
<dbReference type="AlphaFoldDB" id="A0A328B5A8"/>
<protein>
    <submittedName>
        <fullName evidence="3">Uncharacterized protein</fullName>
    </submittedName>
</protein>
<evidence type="ECO:0000256" key="2">
    <source>
        <dbReference type="SAM" id="SignalP"/>
    </source>
</evidence>
<dbReference type="Proteomes" id="UP000248553">
    <property type="component" value="Unassembled WGS sequence"/>
</dbReference>
<accession>A0A328B5A8</accession>
<dbReference type="OrthoDB" id="875915at2"/>
<organism evidence="3 4">
    <name type="scientific">Hymenobacter edaphi</name>
    <dbReference type="NCBI Taxonomy" id="2211146"/>
    <lineage>
        <taxon>Bacteria</taxon>
        <taxon>Pseudomonadati</taxon>
        <taxon>Bacteroidota</taxon>
        <taxon>Cytophagia</taxon>
        <taxon>Cytophagales</taxon>
        <taxon>Hymenobacteraceae</taxon>
        <taxon>Hymenobacter</taxon>
    </lineage>
</organism>
<comment type="caution">
    <text evidence="3">The sequence shown here is derived from an EMBL/GenBank/DDBJ whole genome shotgun (WGS) entry which is preliminary data.</text>
</comment>
<feature type="compositionally biased region" description="Low complexity" evidence="1">
    <location>
        <begin position="100"/>
        <end position="111"/>
    </location>
</feature>
<keyword evidence="4" id="KW-1185">Reference proteome</keyword>
<evidence type="ECO:0000313" key="3">
    <source>
        <dbReference type="EMBL" id="RAK62067.1"/>
    </source>
</evidence>
<feature type="region of interest" description="Disordered" evidence="1">
    <location>
        <begin position="27"/>
        <end position="114"/>
    </location>
</feature>
<gene>
    <name evidence="3" type="ORF">DLM85_24515</name>
</gene>
<reference evidence="4" key="1">
    <citation type="submission" date="2018-05" db="EMBL/GenBank/DDBJ databases">
        <authorList>
            <person name="Nie L."/>
        </authorList>
    </citation>
    <scope>NUCLEOTIDE SEQUENCE [LARGE SCALE GENOMIC DNA]</scope>
    <source>
        <strain evidence="4">NL</strain>
    </source>
</reference>
<keyword evidence="2" id="KW-0732">Signal</keyword>
<dbReference type="RefSeq" id="WP_111480831.1">
    <property type="nucleotide sequence ID" value="NZ_QHKM01000018.1"/>
</dbReference>
<name>A0A328B5A8_9BACT</name>
<evidence type="ECO:0000256" key="1">
    <source>
        <dbReference type="SAM" id="MobiDB-lite"/>
    </source>
</evidence>
<dbReference type="EMBL" id="QHKM01000018">
    <property type="protein sequence ID" value="RAK62067.1"/>
    <property type="molecule type" value="Genomic_DNA"/>
</dbReference>
<feature type="compositionally biased region" description="Low complexity" evidence="1">
    <location>
        <begin position="29"/>
        <end position="54"/>
    </location>
</feature>
<feature type="compositionally biased region" description="Polar residues" evidence="1">
    <location>
        <begin position="64"/>
        <end position="74"/>
    </location>
</feature>